<dbReference type="Proteomes" id="UP000595140">
    <property type="component" value="Unassembled WGS sequence"/>
</dbReference>
<dbReference type="PANTHER" id="PTHR47389:SF4">
    <property type="entry name" value="OS09G0436400 PROTEIN"/>
    <property type="match status" value="1"/>
</dbReference>
<dbReference type="Gene3D" id="2.40.10.10">
    <property type="entry name" value="Trypsin-like serine proteases"/>
    <property type="match status" value="2"/>
</dbReference>
<dbReference type="AlphaFoldDB" id="A0A484N450"/>
<dbReference type="SUPFAM" id="SSF50156">
    <property type="entry name" value="PDZ domain-like"/>
    <property type="match status" value="1"/>
</dbReference>
<dbReference type="EMBL" id="OOIL02005488">
    <property type="protein sequence ID" value="VFQ95038.1"/>
    <property type="molecule type" value="Genomic_DNA"/>
</dbReference>
<dbReference type="InterPro" id="IPR009003">
    <property type="entry name" value="Peptidase_S1_PA"/>
</dbReference>
<protein>
    <recommendedName>
        <fullName evidence="4">PDZ domain-containing protein</fullName>
    </recommendedName>
</protein>
<name>A0A484N450_9ASTE</name>
<feature type="region of interest" description="Disordered" evidence="1">
    <location>
        <begin position="338"/>
        <end position="360"/>
    </location>
</feature>
<evidence type="ECO:0000313" key="2">
    <source>
        <dbReference type="EMBL" id="VFQ95038.1"/>
    </source>
</evidence>
<evidence type="ECO:0000256" key="1">
    <source>
        <dbReference type="SAM" id="MobiDB-lite"/>
    </source>
</evidence>
<dbReference type="InterPro" id="IPR043504">
    <property type="entry name" value="Peptidase_S1_PA_chymotrypsin"/>
</dbReference>
<accession>A0A484N450</accession>
<sequence>MDWTWHRGRSIRALTSSYSHFGEVVEDYYHLDPIIKRAVMRASSSVVSIITQAGKKLLHIGSGTIIEYDEHYGCATVLTSASLLQAPGVAGFLPSDLKVDIYLFNGELYEGQVLFYDFCYNVATIKIMSSKFLSTASIRDVTDSLELVSKKPVLSRCQHLPNTSTPFNLSPGKLVIALGRACGYHYDIMASPGVFSAQDCCHDYEELFMTSCVVSKLAVGGPLVNCDGEVIGVNFFICPFATFVPITIVWKCLENLKRNGQVPRPWLGVRVGNLYTANLDTLDELYQKFPDVSKGVIVEELTGKINIHAQRKRTKVHHSIFWSTGKWLTAKAMLQKTKQRKRSKTMTRTGKTTSRAKKRRQLVRKSSASVAGLCIGDVIIKCGETEIGSQLELVGALWDKEGKSVKLEIVRPSVGHKNVTLTVGARPEMPRWLL</sequence>
<dbReference type="OrthoDB" id="4217619at2759"/>
<reference evidence="2 3" key="1">
    <citation type="submission" date="2018-04" db="EMBL/GenBank/DDBJ databases">
        <authorList>
            <person name="Vogel A."/>
        </authorList>
    </citation>
    <scope>NUCLEOTIDE SEQUENCE [LARGE SCALE GENOMIC DNA]</scope>
</reference>
<gene>
    <name evidence="2" type="ORF">CCAM_LOCUS36814</name>
</gene>
<evidence type="ECO:0000313" key="3">
    <source>
        <dbReference type="Proteomes" id="UP000595140"/>
    </source>
</evidence>
<evidence type="ECO:0008006" key="4">
    <source>
        <dbReference type="Google" id="ProtNLM"/>
    </source>
</evidence>
<dbReference type="Pfam" id="PF13365">
    <property type="entry name" value="Trypsin_2"/>
    <property type="match status" value="1"/>
</dbReference>
<dbReference type="SUPFAM" id="SSF50494">
    <property type="entry name" value="Trypsin-like serine proteases"/>
    <property type="match status" value="1"/>
</dbReference>
<keyword evidence="3" id="KW-1185">Reference proteome</keyword>
<organism evidence="2 3">
    <name type="scientific">Cuscuta campestris</name>
    <dbReference type="NCBI Taxonomy" id="132261"/>
    <lineage>
        <taxon>Eukaryota</taxon>
        <taxon>Viridiplantae</taxon>
        <taxon>Streptophyta</taxon>
        <taxon>Embryophyta</taxon>
        <taxon>Tracheophyta</taxon>
        <taxon>Spermatophyta</taxon>
        <taxon>Magnoliopsida</taxon>
        <taxon>eudicotyledons</taxon>
        <taxon>Gunneridae</taxon>
        <taxon>Pentapetalae</taxon>
        <taxon>asterids</taxon>
        <taxon>lamiids</taxon>
        <taxon>Solanales</taxon>
        <taxon>Convolvulaceae</taxon>
        <taxon>Cuscuteae</taxon>
        <taxon>Cuscuta</taxon>
        <taxon>Cuscuta subgen. Grammica</taxon>
        <taxon>Cuscuta sect. Cleistogrammica</taxon>
    </lineage>
</organism>
<dbReference type="InterPro" id="IPR036034">
    <property type="entry name" value="PDZ_sf"/>
</dbReference>
<dbReference type="PANTHER" id="PTHR47389">
    <property type="entry name" value="OS09G0436400 PROTEIN"/>
    <property type="match status" value="1"/>
</dbReference>
<proteinExistence type="predicted"/>
<dbReference type="Gene3D" id="2.30.42.10">
    <property type="match status" value="1"/>
</dbReference>